<evidence type="ECO:0000313" key="1">
    <source>
        <dbReference type="EMBL" id="AWK89305.1"/>
    </source>
</evidence>
<keyword evidence="1" id="KW-0614">Plasmid</keyword>
<geneLocation type="plasmid" evidence="1 2">
    <name>unnamed1</name>
</geneLocation>
<dbReference type="OrthoDB" id="6028296at2"/>
<gene>
    <name evidence="1" type="ORF">DEW08_24660</name>
</gene>
<organism evidence="1 2">
    <name type="scientific">Azospirillum thermophilum</name>
    <dbReference type="NCBI Taxonomy" id="2202148"/>
    <lineage>
        <taxon>Bacteria</taxon>
        <taxon>Pseudomonadati</taxon>
        <taxon>Pseudomonadota</taxon>
        <taxon>Alphaproteobacteria</taxon>
        <taxon>Rhodospirillales</taxon>
        <taxon>Azospirillaceae</taxon>
        <taxon>Azospirillum</taxon>
    </lineage>
</organism>
<sequence>MWLAAGLADWYCHRATHIEETTGTKETLLHLAQLTEMGIPTLAALFLEINPPVLALMAGSFLVHEATALWDVSYAVSRRDVTPIEQHVHSFLEMLPLMGLSFIGLLHWPQVKAMVGAGDQPADWSLRLKSDRDKLPMGYIVTLLGTIAALELSPYMEELWRDWNAWPGRLVPPEAEAIQARRQEHEWAL</sequence>
<reference evidence="2" key="1">
    <citation type="submission" date="2018-05" db="EMBL/GenBank/DDBJ databases">
        <title>Azospirillum thermophila sp. nov., a novel isolated from hot spring.</title>
        <authorList>
            <person name="Zhao Z."/>
        </authorList>
    </citation>
    <scope>NUCLEOTIDE SEQUENCE [LARGE SCALE GENOMIC DNA]</scope>
    <source>
        <strain evidence="2">CFH 70021</strain>
        <plasmid evidence="2">unnamed1</plasmid>
    </source>
</reference>
<evidence type="ECO:0000313" key="2">
    <source>
        <dbReference type="Proteomes" id="UP000245629"/>
    </source>
</evidence>
<protein>
    <submittedName>
        <fullName evidence="1">Diguanylate cyclase</fullName>
    </submittedName>
</protein>
<accession>A0A2S2CY09</accession>
<dbReference type="EMBL" id="CP029356">
    <property type="protein sequence ID" value="AWK89305.1"/>
    <property type="molecule type" value="Genomic_DNA"/>
</dbReference>
<proteinExistence type="predicted"/>
<dbReference type="Proteomes" id="UP000245629">
    <property type="component" value="Plasmid unnamed1"/>
</dbReference>
<name>A0A2S2CY09_9PROT</name>
<dbReference type="KEGG" id="azz:DEW08_24660"/>
<keyword evidence="2" id="KW-1185">Reference proteome</keyword>
<dbReference type="AlphaFoldDB" id="A0A2S2CY09"/>